<feature type="compositionally biased region" description="Basic residues" evidence="1">
    <location>
        <begin position="123"/>
        <end position="136"/>
    </location>
</feature>
<feature type="region of interest" description="Disordered" evidence="1">
    <location>
        <begin position="440"/>
        <end position="463"/>
    </location>
</feature>
<dbReference type="Pfam" id="PF13926">
    <property type="entry name" value="DUF4211"/>
    <property type="match status" value="1"/>
</dbReference>
<keyword evidence="4" id="KW-1185">Reference proteome</keyword>
<dbReference type="InterPro" id="IPR025451">
    <property type="entry name" value="DUF4211"/>
</dbReference>
<organism evidence="3 4">
    <name type="scientific">Scylla paramamosain</name>
    <name type="common">Mud crab</name>
    <dbReference type="NCBI Taxonomy" id="85552"/>
    <lineage>
        <taxon>Eukaryota</taxon>
        <taxon>Metazoa</taxon>
        <taxon>Ecdysozoa</taxon>
        <taxon>Arthropoda</taxon>
        <taxon>Crustacea</taxon>
        <taxon>Multicrustacea</taxon>
        <taxon>Malacostraca</taxon>
        <taxon>Eumalacostraca</taxon>
        <taxon>Eucarida</taxon>
        <taxon>Decapoda</taxon>
        <taxon>Pleocyemata</taxon>
        <taxon>Brachyura</taxon>
        <taxon>Eubrachyura</taxon>
        <taxon>Portunoidea</taxon>
        <taxon>Portunidae</taxon>
        <taxon>Portuninae</taxon>
        <taxon>Scylla</taxon>
    </lineage>
</organism>
<evidence type="ECO:0000313" key="4">
    <source>
        <dbReference type="Proteomes" id="UP001487740"/>
    </source>
</evidence>
<evidence type="ECO:0000256" key="1">
    <source>
        <dbReference type="SAM" id="MobiDB-lite"/>
    </source>
</evidence>
<reference evidence="3 4" key="1">
    <citation type="submission" date="2023-03" db="EMBL/GenBank/DDBJ databases">
        <title>High-quality genome of Scylla paramamosain provides insights in environmental adaptation.</title>
        <authorList>
            <person name="Zhang L."/>
        </authorList>
    </citation>
    <scope>NUCLEOTIDE SEQUENCE [LARGE SCALE GENOMIC DNA]</scope>
    <source>
        <strain evidence="3">LZ_2023a</strain>
        <tissue evidence="3">Muscle</tissue>
    </source>
</reference>
<feature type="compositionally biased region" description="Low complexity" evidence="1">
    <location>
        <begin position="249"/>
        <end position="270"/>
    </location>
</feature>
<name>A0AAW0TV29_SCYPA</name>
<feature type="domain" description="DUF4211" evidence="2">
    <location>
        <begin position="458"/>
        <end position="586"/>
    </location>
</feature>
<sequence length="697" mass="78153">MASMSSGMANGTKKPGYISSFMSFLESQDIDDPDEPNALADTNSASDEEEEEGVNVDNIKKEDSPVTFDPPEDEGLADKEIKVEMEEIASADYIPGEVQATDGENTNSSEATSTSEGGETSKAGRRNVARRGRPKKGAAQSEARPQRENLRRTSRAVKRYGNTEVESDSLADSDPDFHLSDSDDDPDFNPIDKKTNAASDDEEERPRRGKGRGRGGTTHRGVFSSQGRGRGIKRTLDKENTASASKSPTTTSTTTTTITTTTTTTTTGSPPKRRGRPPSYQPVKILPKSTTEGNGRTESGGQDNVVIMMNERRGPAQLSSAYNYAGGQVQRQPQNIMVPEGPELTAEQLEMVESQFKSGDFVMAKKDMEMMENPPIWRIDGKSLLQKFQAFEKDGKILYRNISTYSGWTSQAKALYLGVNVTFVFQSRYDTVVQMLGFKPEGEEEEESESSKDDTSKQTWSNMKTQQMDIEISEELRSHMTSFEIYLQTLISQALDNNFLVEIYEENDEYFVERVKVIDELAEQRKKKILEIVEWSSQFKESLDTWPCVNVMIRATKTVEMCTACSKNPSLKLLQMYGQPYSQQTLRYREALPSESDIKNFDVCDSCSNISQLYNKVAHQKYDYYSQCKSKVTNMRVADSKKATTAILQDLLANDHWITKLFRSMCTTWIKVDRLHQDEVERLKKSEQTVSATATAT</sequence>
<dbReference type="Proteomes" id="UP001487740">
    <property type="component" value="Unassembled WGS sequence"/>
</dbReference>
<evidence type="ECO:0000259" key="2">
    <source>
        <dbReference type="Pfam" id="PF13926"/>
    </source>
</evidence>
<protein>
    <recommendedName>
        <fullName evidence="2">DUF4211 domain-containing protein</fullName>
    </recommendedName>
</protein>
<accession>A0AAW0TV29</accession>
<proteinExistence type="predicted"/>
<dbReference type="AlphaFoldDB" id="A0AAW0TV29"/>
<feature type="region of interest" description="Disordered" evidence="1">
    <location>
        <begin position="24"/>
        <end position="301"/>
    </location>
</feature>
<feature type="compositionally biased region" description="Polar residues" evidence="1">
    <location>
        <begin position="288"/>
        <end position="301"/>
    </location>
</feature>
<dbReference type="PANTHER" id="PTHR14689:SF0">
    <property type="entry name" value="COILED-COIL DOMAIN-CONTAINING PROTEIN 82"/>
    <property type="match status" value="1"/>
</dbReference>
<evidence type="ECO:0000313" key="3">
    <source>
        <dbReference type="EMBL" id="KAK8390435.1"/>
    </source>
</evidence>
<comment type="caution">
    <text evidence="3">The sequence shown here is derived from an EMBL/GenBank/DDBJ whole genome shotgun (WGS) entry which is preliminary data.</text>
</comment>
<feature type="compositionally biased region" description="Basic and acidic residues" evidence="1">
    <location>
        <begin position="76"/>
        <end position="85"/>
    </location>
</feature>
<dbReference type="EMBL" id="JARAKH010000025">
    <property type="protein sequence ID" value="KAK8390435.1"/>
    <property type="molecule type" value="Genomic_DNA"/>
</dbReference>
<feature type="compositionally biased region" description="Acidic residues" evidence="1">
    <location>
        <begin position="165"/>
        <end position="174"/>
    </location>
</feature>
<feature type="compositionally biased region" description="Low complexity" evidence="1">
    <location>
        <begin position="103"/>
        <end position="121"/>
    </location>
</feature>
<dbReference type="PANTHER" id="PTHR14689">
    <property type="entry name" value="PHORBOL-ESTER_DAG-TYPE DOMAIN-CONTAINING PROTEIN"/>
    <property type="match status" value="1"/>
</dbReference>
<gene>
    <name evidence="3" type="ORF">O3P69_010251</name>
</gene>
<dbReference type="GO" id="GO:0005634">
    <property type="term" value="C:nucleus"/>
    <property type="evidence" value="ECO:0007669"/>
    <property type="project" value="TreeGrafter"/>
</dbReference>